<keyword evidence="3" id="KW-1185">Reference proteome</keyword>
<dbReference type="GO" id="GO:0030425">
    <property type="term" value="C:dendrite"/>
    <property type="evidence" value="ECO:0007669"/>
    <property type="project" value="TreeGrafter"/>
</dbReference>
<dbReference type="InterPro" id="IPR028103">
    <property type="entry name" value="Spatacsin"/>
</dbReference>
<dbReference type="AlphaFoldDB" id="A0A669F7L2"/>
<evidence type="ECO:0000259" key="1">
    <source>
        <dbReference type="Pfam" id="PF14649"/>
    </source>
</evidence>
<reference evidence="3" key="1">
    <citation type="submission" date="2012-01" db="EMBL/GenBank/DDBJ databases">
        <title>The Genome Sequence of Oreochromis niloticus (Nile Tilapia).</title>
        <authorList>
            <consortium name="Broad Institute Genome Assembly Team"/>
            <consortium name="Broad Institute Sequencing Platform"/>
            <person name="Di Palma F."/>
            <person name="Johnson J."/>
            <person name="Lander E.S."/>
            <person name="Lindblad-Toh K."/>
        </authorList>
    </citation>
    <scope>NUCLEOTIDE SEQUENCE [LARGE SCALE GENOMIC DNA]</scope>
</reference>
<dbReference type="GO" id="GO:0005737">
    <property type="term" value="C:cytoplasm"/>
    <property type="evidence" value="ECO:0007669"/>
    <property type="project" value="TreeGrafter"/>
</dbReference>
<dbReference type="Proteomes" id="UP000005207">
    <property type="component" value="Linkage group LG7"/>
</dbReference>
<dbReference type="Ensembl" id="ENSONIT00000083834.1">
    <property type="protein sequence ID" value="ENSONIP00000079994.1"/>
    <property type="gene ID" value="ENSONIG00000010600.2"/>
</dbReference>
<dbReference type="GO" id="GO:0030424">
    <property type="term" value="C:axon"/>
    <property type="evidence" value="ECO:0007669"/>
    <property type="project" value="TreeGrafter"/>
</dbReference>
<sequence>MLEVDQRLQAGSTEVAVIPENQHCGDVADIRKAELAPGGSLLGCLGVRGQLVVWDPADREASPAAVEGSYRDFSWEEVSVHSRGVGGFRLLAVGSQGDLKLLEVRAERSAFISVLCVCECPADRLLQTVRDQDPGVSELQVVQVLSFVTGRCCVLLNSDWLLQLQWQQEEEEPQTLSCCRVQLADGDSCSAVHHCVSMETLFALSSTGLISVCSVSDGTLLAKDELTSFPFSSSPSFCLLQVSADLSTAVAVTQSHAAVAVDLNHYFRMFPDHLLCAAPRPRPPLQPQHPRDQDSLSSSGFSISALGATFSADRSWEARLTFLYSRAQQATAPSSSSSSSSRPPRTSSWFSSLPHLDSHLAPSSAHSRVPPGGLTVAFAVPESSASSQLTVSEFSALLTFVRPGNQQTTVALWDIREYGNVSYHQAAGEAAPVQRCGERQHRLLLKKAGVFQVLFSVSQQDLLSRLMLFGSAATVDAVCHLNSWGRCSIPIHALQTGLKNRQLDTVDFYLKSKENVLNPPAAAFSSADHPAASTLRVQELCPALDLLCSAVRDSNSEAQSRQFSEQLLNITLSFVNTQIRSVLSNTHHEDSAMQSCINVLDRYVAELRSYMKRFPWAAGPDVSATRAAAPAKEEAQRDEWEQLSAEEMIHQSILTNQIPRAQAVLRSQNRPERRLSALRREGLRQVFSCLQRRDLETTNTLLANMGFSVKQQLHLICLHTDDEELRELMVSLACHVNTNSLFLTLRIQKLPGTVRMARKEGGGEEVLKELEVQRRPREEEEEEERGGLWRKLRLDWVKNWDQSCRTAVLLSRLQACDAAVLWRYLTVLHDQRRVVDWIQNTETSGAPRWPDLTPELVNDSTACSSYMRENILDLLARYKHRGLCTGVLVRHSSTPPSFLSPVVVELLIVAHDCFSVTCNMEGIVRVLQAARHLSHTYLAPGGHYSLLVRLLTGISRYNEMTYVFDLLHQNHCFEMLLRKKSSSLKSALLDYIKRCLPADSEKYNMVALCFTMRREIGENHEIAARTQLKMIESQAWVITPELKSSLVKVLGLLKDAAESFSKDSCVRQATRCVRTAKLVALQLHFLNQGSDLRIINLRPAELLSAAMALPRCYQVFVVSEAYGYSPDWAEILYQKVVLNGDFGYLEELKRHRPLTSTLFEDIFKKLEGAPGSVTSNVKRLLTYCDDVYSRYRLAYQQNLHDVTKMLLQDAKTSSYLSDRLGS</sequence>
<dbReference type="GO" id="GO:0008088">
    <property type="term" value="P:axo-dendritic transport"/>
    <property type="evidence" value="ECO:0007669"/>
    <property type="project" value="TreeGrafter"/>
</dbReference>
<dbReference type="Pfam" id="PF14649">
    <property type="entry name" value="Spatacsin_C"/>
    <property type="match status" value="1"/>
</dbReference>
<dbReference type="GeneTree" id="ENSGT00390000016791"/>
<reference evidence="2" key="3">
    <citation type="submission" date="2025-09" db="UniProtKB">
        <authorList>
            <consortium name="Ensembl"/>
        </authorList>
    </citation>
    <scope>IDENTIFICATION</scope>
</reference>
<gene>
    <name evidence="2" type="primary">spg11</name>
</gene>
<dbReference type="GO" id="GO:0007409">
    <property type="term" value="P:axonogenesis"/>
    <property type="evidence" value="ECO:0007669"/>
    <property type="project" value="TreeGrafter"/>
</dbReference>
<dbReference type="PANTHER" id="PTHR13650:SF0">
    <property type="entry name" value="SPATACSIN"/>
    <property type="match status" value="1"/>
</dbReference>
<protein>
    <submittedName>
        <fullName evidence="2">SPG11 vesicle trafficking associated, spatacsin</fullName>
    </submittedName>
</protein>
<dbReference type="GO" id="GO:0045202">
    <property type="term" value="C:synapse"/>
    <property type="evidence" value="ECO:0007669"/>
    <property type="project" value="TreeGrafter"/>
</dbReference>
<proteinExistence type="predicted"/>
<evidence type="ECO:0000313" key="2">
    <source>
        <dbReference type="Ensembl" id="ENSONIP00000079994.1"/>
    </source>
</evidence>
<evidence type="ECO:0000313" key="3">
    <source>
        <dbReference type="Proteomes" id="UP000005207"/>
    </source>
</evidence>
<feature type="domain" description="Spatacsin C-terminal" evidence="1">
    <location>
        <begin position="900"/>
        <end position="1166"/>
    </location>
</feature>
<dbReference type="GO" id="GO:0048489">
    <property type="term" value="P:synaptic vesicle transport"/>
    <property type="evidence" value="ECO:0007669"/>
    <property type="project" value="TreeGrafter"/>
</dbReference>
<dbReference type="InterPro" id="IPR028107">
    <property type="entry name" value="Spatacsin_C_dom"/>
</dbReference>
<accession>A0A669F7L2</accession>
<dbReference type="GO" id="GO:0007268">
    <property type="term" value="P:chemical synaptic transmission"/>
    <property type="evidence" value="ECO:0007669"/>
    <property type="project" value="TreeGrafter"/>
</dbReference>
<organism evidence="2 3">
    <name type="scientific">Oreochromis niloticus</name>
    <name type="common">Nile tilapia</name>
    <name type="synonym">Tilapia nilotica</name>
    <dbReference type="NCBI Taxonomy" id="8128"/>
    <lineage>
        <taxon>Eukaryota</taxon>
        <taxon>Metazoa</taxon>
        <taxon>Chordata</taxon>
        <taxon>Craniata</taxon>
        <taxon>Vertebrata</taxon>
        <taxon>Euteleostomi</taxon>
        <taxon>Actinopterygii</taxon>
        <taxon>Neopterygii</taxon>
        <taxon>Teleostei</taxon>
        <taxon>Neoteleostei</taxon>
        <taxon>Acanthomorphata</taxon>
        <taxon>Ovalentaria</taxon>
        <taxon>Cichlomorphae</taxon>
        <taxon>Cichliformes</taxon>
        <taxon>Cichlidae</taxon>
        <taxon>African cichlids</taxon>
        <taxon>Pseudocrenilabrinae</taxon>
        <taxon>Oreochromini</taxon>
        <taxon>Oreochromis</taxon>
    </lineage>
</organism>
<dbReference type="PANTHER" id="PTHR13650">
    <property type="entry name" value="SPATACSIN"/>
    <property type="match status" value="1"/>
</dbReference>
<reference evidence="2" key="2">
    <citation type="submission" date="2025-08" db="UniProtKB">
        <authorList>
            <consortium name="Ensembl"/>
        </authorList>
    </citation>
    <scope>IDENTIFICATION</scope>
</reference>
<name>A0A669F7L2_ORENI</name>